<gene>
    <name evidence="1" type="ORF">POJ06DRAFT_300918</name>
</gene>
<name>A0AAD7VRM2_9ASCO</name>
<evidence type="ECO:0000313" key="2">
    <source>
        <dbReference type="Proteomes" id="UP001217417"/>
    </source>
</evidence>
<dbReference type="EMBL" id="JARPMG010000005">
    <property type="protein sequence ID" value="KAJ8100192.1"/>
    <property type="molecule type" value="Genomic_DNA"/>
</dbReference>
<dbReference type="Proteomes" id="UP001217417">
    <property type="component" value="Unassembled WGS sequence"/>
</dbReference>
<sequence length="122" mass="13733">MDRMNTRRNRPNYFLLNDGLDEETSPEDRLGSYENVFTLENDILPSESASQIQQLHFESLAETQVEESLTIQTESSASLVSLQESRQHARILNLNPLSGHGHTSKYLNSKILGSLRKATKGS</sequence>
<comment type="caution">
    <text evidence="1">The sequence shown here is derived from an EMBL/GenBank/DDBJ whole genome shotgun (WGS) entry which is preliminary data.</text>
</comment>
<dbReference type="AlphaFoldDB" id="A0AAD7VRM2"/>
<dbReference type="GeneID" id="80885891"/>
<accession>A0AAD7VRM2</accession>
<organism evidence="1 2">
    <name type="scientific">Lipomyces tetrasporus</name>
    <dbReference type="NCBI Taxonomy" id="54092"/>
    <lineage>
        <taxon>Eukaryota</taxon>
        <taxon>Fungi</taxon>
        <taxon>Dikarya</taxon>
        <taxon>Ascomycota</taxon>
        <taxon>Saccharomycotina</taxon>
        <taxon>Lipomycetes</taxon>
        <taxon>Lipomycetales</taxon>
        <taxon>Lipomycetaceae</taxon>
        <taxon>Lipomyces</taxon>
    </lineage>
</organism>
<proteinExistence type="predicted"/>
<protein>
    <submittedName>
        <fullName evidence="1">Uncharacterized protein</fullName>
    </submittedName>
</protein>
<evidence type="ECO:0000313" key="1">
    <source>
        <dbReference type="EMBL" id="KAJ8100192.1"/>
    </source>
</evidence>
<dbReference type="RefSeq" id="XP_056043642.1">
    <property type="nucleotide sequence ID" value="XM_056190725.1"/>
</dbReference>
<keyword evidence="2" id="KW-1185">Reference proteome</keyword>
<reference evidence="1" key="1">
    <citation type="submission" date="2023-03" db="EMBL/GenBank/DDBJ databases">
        <title>Near-Complete genome sequence of Lipomyces tetrasporous NRRL Y-64009, an oleaginous yeast capable of growing on lignocellulosic hydrolysates.</title>
        <authorList>
            <consortium name="Lawrence Berkeley National Laboratory"/>
            <person name="Jagtap S.S."/>
            <person name="Liu J.-J."/>
            <person name="Walukiewicz H.E."/>
            <person name="Pangilinan J."/>
            <person name="Lipzen A."/>
            <person name="Ahrendt S."/>
            <person name="Koriabine M."/>
            <person name="Cobaugh K."/>
            <person name="Salamov A."/>
            <person name="Yoshinaga Y."/>
            <person name="Ng V."/>
            <person name="Daum C."/>
            <person name="Grigoriev I.V."/>
            <person name="Slininger P.J."/>
            <person name="Dien B.S."/>
            <person name="Jin Y.-S."/>
            <person name="Rao C.V."/>
        </authorList>
    </citation>
    <scope>NUCLEOTIDE SEQUENCE</scope>
    <source>
        <strain evidence="1">NRRL Y-64009</strain>
    </source>
</reference>